<keyword evidence="2" id="KW-0472">Membrane</keyword>
<feature type="transmembrane region" description="Helical" evidence="2">
    <location>
        <begin position="434"/>
        <end position="453"/>
    </location>
</feature>
<evidence type="ECO:0000313" key="6">
    <source>
        <dbReference type="Proteomes" id="UP000056925"/>
    </source>
</evidence>
<proteinExistence type="predicted"/>
<feature type="domain" description="DUF2207" evidence="3">
    <location>
        <begin position="43"/>
        <end position="214"/>
    </location>
</feature>
<dbReference type="KEGG" id="mthe:MSTHC_0404"/>
<dbReference type="AlphaFoldDB" id="A0A0E3KZY6"/>
<dbReference type="Pfam" id="PF09972">
    <property type="entry name" value="DUF2207"/>
    <property type="match status" value="1"/>
</dbReference>
<evidence type="ECO:0000313" key="5">
    <source>
        <dbReference type="EMBL" id="AKB14722.1"/>
    </source>
</evidence>
<dbReference type="Pfam" id="PF20990">
    <property type="entry name" value="DUF2207_C"/>
    <property type="match status" value="1"/>
</dbReference>
<protein>
    <recommendedName>
        <fullName evidence="7">DUF2207 domain-containing protein</fullName>
    </recommendedName>
</protein>
<accession>A0A0E3KZY6</accession>
<evidence type="ECO:0000259" key="3">
    <source>
        <dbReference type="Pfam" id="PF09972"/>
    </source>
</evidence>
<sequence>MGLSDASCGGAREAKLRSLLLKTLTFLLLAICLVSPVSAKYSLEEAETHITVNPRGVVHVEESVSYVFDGKYFDVHRELKTLPGGSIENVEAHFSDKECELLIEPTQDGYRLIGLLPDPTPERLTFHISYDCYGAVKVYRDVSELNYKLWGGEWEKPLKKFKGSVMLPVKNESEIRYWIHPADYTREVNVKNDVILLRTDEIPSTQWYEIRAVFPRIASPNSDLVQVDNSAGLEKILAIESEYQKKGLILEDLYSATVLFALFVLAFPIFIYYRYGREPEIDHRTISKRDIFADSKPAVVNAVMKGSMGIPTIDGFTATILDLVNRGYISFRNLKPEEKDLSDTQEPGSRDFMVELPGNEKDPQTSRVSTKLEDFEEDVLSLLKAHASEGKISWKKFEKELQNEPDSYKFLIAWSKKVQAYTAFDKFFQSTGHVYMYWFSRLILIAAIVYYILITGFFPSKVFPLTSKICVLTASIGIYGFIMTKFSNTFITVFGRWTPEGNLYYKHWNNFKKYITDLSALKEHPPESVEVWDSYFIYAVSLGVAKEMLQNISQIVPPEQLKRSRFHPISCNYYSKSGYDTEMPSHHPIKEEMETEEAGNIGGGFEENSGTE</sequence>
<dbReference type="GeneID" id="41601672"/>
<dbReference type="Proteomes" id="UP000056925">
    <property type="component" value="Chromosome"/>
</dbReference>
<feature type="transmembrane region" description="Helical" evidence="2">
    <location>
        <begin position="465"/>
        <end position="482"/>
    </location>
</feature>
<evidence type="ECO:0008006" key="7">
    <source>
        <dbReference type="Google" id="ProtNLM"/>
    </source>
</evidence>
<evidence type="ECO:0000256" key="2">
    <source>
        <dbReference type="SAM" id="Phobius"/>
    </source>
</evidence>
<keyword evidence="2" id="KW-1133">Transmembrane helix</keyword>
<feature type="transmembrane region" description="Helical" evidence="2">
    <location>
        <begin position="253"/>
        <end position="273"/>
    </location>
</feature>
<keyword evidence="2" id="KW-0812">Transmembrane</keyword>
<reference evidence="5 6" key="1">
    <citation type="submission" date="2014-07" db="EMBL/GenBank/DDBJ databases">
        <title>Methanogenic archaea and the global carbon cycle.</title>
        <authorList>
            <person name="Henriksen J.R."/>
            <person name="Luke J."/>
            <person name="Reinhart S."/>
            <person name="Benedict M.N."/>
            <person name="Youngblut N.D."/>
            <person name="Metcalf M.E."/>
            <person name="Whitaker R.J."/>
            <person name="Metcalf W.W."/>
        </authorList>
    </citation>
    <scope>NUCLEOTIDE SEQUENCE [LARGE SCALE GENOMIC DNA]</scope>
    <source>
        <strain evidence="5 6">CHTI-55</strain>
    </source>
</reference>
<evidence type="ECO:0000259" key="4">
    <source>
        <dbReference type="Pfam" id="PF20990"/>
    </source>
</evidence>
<dbReference type="HOGENOM" id="CLU_026556_1_0_2"/>
<gene>
    <name evidence="5" type="ORF">MSTHC_0404</name>
</gene>
<dbReference type="InterPro" id="IPR048389">
    <property type="entry name" value="YciQ-like_C"/>
</dbReference>
<name>A0A0E3KZY6_METTE</name>
<feature type="domain" description="Predicted membrane protein YciQ-like C-terminal" evidence="4">
    <location>
        <begin position="293"/>
        <end position="550"/>
    </location>
</feature>
<feature type="region of interest" description="Disordered" evidence="1">
    <location>
        <begin position="593"/>
        <end position="612"/>
    </location>
</feature>
<dbReference type="PATRIC" id="fig|1434121.4.peg.501"/>
<dbReference type="RefSeq" id="WP_052721794.1">
    <property type="nucleotide sequence ID" value="NZ_CP009502.1"/>
</dbReference>
<dbReference type="EMBL" id="CP009502">
    <property type="protein sequence ID" value="AKB14722.1"/>
    <property type="molecule type" value="Genomic_DNA"/>
</dbReference>
<dbReference type="InterPro" id="IPR018702">
    <property type="entry name" value="DUF2207"/>
</dbReference>
<evidence type="ECO:0000256" key="1">
    <source>
        <dbReference type="SAM" id="MobiDB-lite"/>
    </source>
</evidence>
<organism evidence="5 6">
    <name type="scientific">Methanosarcina thermophila CHTI-55</name>
    <dbReference type="NCBI Taxonomy" id="1434121"/>
    <lineage>
        <taxon>Archaea</taxon>
        <taxon>Methanobacteriati</taxon>
        <taxon>Methanobacteriota</taxon>
        <taxon>Stenosarchaea group</taxon>
        <taxon>Methanomicrobia</taxon>
        <taxon>Methanosarcinales</taxon>
        <taxon>Methanosarcinaceae</taxon>
        <taxon>Methanosarcina</taxon>
    </lineage>
</organism>